<proteinExistence type="predicted"/>
<dbReference type="EMBL" id="CAJEWN010000600">
    <property type="protein sequence ID" value="CAD2186700.1"/>
    <property type="molecule type" value="Genomic_DNA"/>
</dbReference>
<dbReference type="AlphaFoldDB" id="A0A6V7WI79"/>
<organism evidence="1 2">
    <name type="scientific">Meloidogyne enterolobii</name>
    <name type="common">Root-knot nematode worm</name>
    <name type="synonym">Meloidogyne mayaguensis</name>
    <dbReference type="NCBI Taxonomy" id="390850"/>
    <lineage>
        <taxon>Eukaryota</taxon>
        <taxon>Metazoa</taxon>
        <taxon>Ecdysozoa</taxon>
        <taxon>Nematoda</taxon>
        <taxon>Chromadorea</taxon>
        <taxon>Rhabditida</taxon>
        <taxon>Tylenchina</taxon>
        <taxon>Tylenchomorpha</taxon>
        <taxon>Tylenchoidea</taxon>
        <taxon>Meloidogynidae</taxon>
        <taxon>Meloidogyninae</taxon>
        <taxon>Meloidogyne</taxon>
    </lineage>
</organism>
<name>A0A6V7WI79_MELEN</name>
<reference evidence="1 2" key="1">
    <citation type="submission" date="2020-08" db="EMBL/GenBank/DDBJ databases">
        <authorList>
            <person name="Koutsovoulos G."/>
            <person name="Danchin GJ E."/>
        </authorList>
    </citation>
    <scope>NUCLEOTIDE SEQUENCE [LARGE SCALE GENOMIC DNA]</scope>
</reference>
<evidence type="ECO:0000313" key="2">
    <source>
        <dbReference type="Proteomes" id="UP000580250"/>
    </source>
</evidence>
<dbReference type="Proteomes" id="UP000580250">
    <property type="component" value="Unassembled WGS sequence"/>
</dbReference>
<comment type="caution">
    <text evidence="1">The sequence shown here is derived from an EMBL/GenBank/DDBJ whole genome shotgun (WGS) entry which is preliminary data.</text>
</comment>
<evidence type="ECO:0000313" key="1">
    <source>
        <dbReference type="EMBL" id="CAD2186700.1"/>
    </source>
</evidence>
<sequence>MGKYNWTNIKSCCKRSVGCDVFNGGCNQEVKRRVIFLIKFCFKRPGK</sequence>
<gene>
    <name evidence="1" type="ORF">MENT_LOCUS39219</name>
</gene>
<accession>A0A6V7WI79</accession>
<protein>
    <submittedName>
        <fullName evidence="1">Uncharacterized protein</fullName>
    </submittedName>
</protein>